<feature type="compositionally biased region" description="Polar residues" evidence="1">
    <location>
        <begin position="177"/>
        <end position="193"/>
    </location>
</feature>
<evidence type="ECO:0000256" key="1">
    <source>
        <dbReference type="SAM" id="MobiDB-lite"/>
    </source>
</evidence>
<name>A0A6L2K4V9_TANCI</name>
<dbReference type="AlphaFoldDB" id="A0A6L2K4V9"/>
<reference evidence="2" key="1">
    <citation type="journal article" date="2019" name="Sci. Rep.">
        <title>Draft genome of Tanacetum cinerariifolium, the natural source of mosquito coil.</title>
        <authorList>
            <person name="Yamashiro T."/>
            <person name="Shiraishi A."/>
            <person name="Satake H."/>
            <person name="Nakayama K."/>
        </authorList>
    </citation>
    <scope>NUCLEOTIDE SEQUENCE</scope>
</reference>
<evidence type="ECO:0000313" key="2">
    <source>
        <dbReference type="EMBL" id="GEU43840.1"/>
    </source>
</evidence>
<feature type="region of interest" description="Disordered" evidence="1">
    <location>
        <begin position="135"/>
        <end position="202"/>
    </location>
</feature>
<gene>
    <name evidence="2" type="ORF">Tci_015818</name>
</gene>
<protein>
    <submittedName>
        <fullName evidence="2">Uncharacterized mitochondrial protein AtMg00810-like</fullName>
    </submittedName>
</protein>
<feature type="compositionally biased region" description="Basic and acidic residues" evidence="1">
    <location>
        <begin position="353"/>
        <end position="378"/>
    </location>
</feature>
<accession>A0A6L2K4V9</accession>
<sequence length="483" mass="53795">MSMMGEPTYFLGLQIKQDDKGISICQKQYTRNLLKKYEISDSSLVKTPMVPPNNLGPDLAGKPVNETLYRGMIGSLMYLKGTPTIGLYYPKCPGFDLKGYLDSDYVGCNINKKTPQDPSKVAKIELMAHIIAVNNRRDSVSPPPLTTKPKKGKSQTENILGADDEMDDNPKSDETQHQSFPPQGDNPTSSTTPHPEAFDTDSLSDNILKNTTIIDLHKGLEVITQLLKDIKNSVRDDSAINKKIEEASETLAKISTQTTEILSLVRALISLLFCPLSRIFRIMPLSLERAQTYIKSYMSSLQEDTSSIKSMMTEMYHAFRAQSSLAPSSSVTLTFSITDTPTNVEGEIATHTATKEPPSHNEGETDANIQEKSKEPKQSIDTNIGRLKPEPIIDINIYPKTKPVVITVYKGTDGRNFDVHKPFLFGAFGIFELDNLRKIIPKKKNIVVKDLMNSLSRRYEGLRKIPRQLRIQSALPATEQAPS</sequence>
<comment type="caution">
    <text evidence="2">The sequence shown here is derived from an EMBL/GenBank/DDBJ whole genome shotgun (WGS) entry which is preliminary data.</text>
</comment>
<dbReference type="EMBL" id="BKCJ010001763">
    <property type="protein sequence ID" value="GEU43840.1"/>
    <property type="molecule type" value="Genomic_DNA"/>
</dbReference>
<feature type="region of interest" description="Disordered" evidence="1">
    <location>
        <begin position="351"/>
        <end position="382"/>
    </location>
</feature>
<proteinExistence type="predicted"/>
<organism evidence="2">
    <name type="scientific">Tanacetum cinerariifolium</name>
    <name type="common">Dalmatian daisy</name>
    <name type="synonym">Chrysanthemum cinerariifolium</name>
    <dbReference type="NCBI Taxonomy" id="118510"/>
    <lineage>
        <taxon>Eukaryota</taxon>
        <taxon>Viridiplantae</taxon>
        <taxon>Streptophyta</taxon>
        <taxon>Embryophyta</taxon>
        <taxon>Tracheophyta</taxon>
        <taxon>Spermatophyta</taxon>
        <taxon>Magnoliopsida</taxon>
        <taxon>eudicotyledons</taxon>
        <taxon>Gunneridae</taxon>
        <taxon>Pentapetalae</taxon>
        <taxon>asterids</taxon>
        <taxon>campanulids</taxon>
        <taxon>Asterales</taxon>
        <taxon>Asteraceae</taxon>
        <taxon>Asteroideae</taxon>
        <taxon>Anthemideae</taxon>
        <taxon>Anthemidinae</taxon>
        <taxon>Tanacetum</taxon>
    </lineage>
</organism>